<protein>
    <submittedName>
        <fullName evidence="2">Uncharacterized protein</fullName>
    </submittedName>
</protein>
<reference evidence="2" key="1">
    <citation type="journal article" date="2015" name="Nature">
        <title>Complex archaea that bridge the gap between prokaryotes and eukaryotes.</title>
        <authorList>
            <person name="Spang A."/>
            <person name="Saw J.H."/>
            <person name="Jorgensen S.L."/>
            <person name="Zaremba-Niedzwiedzka K."/>
            <person name="Martijn J."/>
            <person name="Lind A.E."/>
            <person name="van Eijk R."/>
            <person name="Schleper C."/>
            <person name="Guy L."/>
            <person name="Ettema T.J."/>
        </authorList>
    </citation>
    <scope>NUCLEOTIDE SEQUENCE</scope>
</reference>
<keyword evidence="1" id="KW-1133">Transmembrane helix</keyword>
<sequence>VWVIEIAILILQVGCVVESMCRGNWWKALYWFGALLLTVAVVRGIKI</sequence>
<keyword evidence="1" id="KW-0812">Transmembrane</keyword>
<organism evidence="2">
    <name type="scientific">marine sediment metagenome</name>
    <dbReference type="NCBI Taxonomy" id="412755"/>
    <lineage>
        <taxon>unclassified sequences</taxon>
        <taxon>metagenomes</taxon>
        <taxon>ecological metagenomes</taxon>
    </lineage>
</organism>
<feature type="non-terminal residue" evidence="2">
    <location>
        <position position="1"/>
    </location>
</feature>
<evidence type="ECO:0000256" key="1">
    <source>
        <dbReference type="SAM" id="Phobius"/>
    </source>
</evidence>
<name>A0A0F9HZN2_9ZZZZ</name>
<feature type="transmembrane region" description="Helical" evidence="1">
    <location>
        <begin position="28"/>
        <end position="45"/>
    </location>
</feature>
<comment type="caution">
    <text evidence="2">The sequence shown here is derived from an EMBL/GenBank/DDBJ whole genome shotgun (WGS) entry which is preliminary data.</text>
</comment>
<keyword evidence="1" id="KW-0472">Membrane</keyword>
<dbReference type="EMBL" id="LAZR01015525">
    <property type="protein sequence ID" value="KKM09630.1"/>
    <property type="molecule type" value="Genomic_DNA"/>
</dbReference>
<evidence type="ECO:0000313" key="2">
    <source>
        <dbReference type="EMBL" id="KKM09630.1"/>
    </source>
</evidence>
<gene>
    <name evidence="2" type="ORF">LCGC14_1722800</name>
</gene>
<accession>A0A0F9HZN2</accession>
<proteinExistence type="predicted"/>
<dbReference type="AlphaFoldDB" id="A0A0F9HZN2"/>